<proteinExistence type="inferred from homology"/>
<dbReference type="GO" id="GO:0005507">
    <property type="term" value="F:copper ion binding"/>
    <property type="evidence" value="ECO:0007669"/>
    <property type="project" value="TreeGrafter"/>
</dbReference>
<evidence type="ECO:0000256" key="1">
    <source>
        <dbReference type="ARBA" id="ARBA00007768"/>
    </source>
</evidence>
<name>A0A9N8EXW2_9STRA</name>
<reference evidence="3" key="1">
    <citation type="submission" date="2020-06" db="EMBL/GenBank/DDBJ databases">
        <authorList>
            <consortium name="Plant Systems Biology data submission"/>
        </authorList>
    </citation>
    <scope>NUCLEOTIDE SEQUENCE</scope>
    <source>
        <strain evidence="3">D6</strain>
    </source>
</reference>
<dbReference type="Proteomes" id="UP001153069">
    <property type="component" value="Unassembled WGS sequence"/>
</dbReference>
<dbReference type="FunFam" id="3.20.20.380:FF:000001">
    <property type="entry name" value="Copper homeostasis protein CutC"/>
    <property type="match status" value="1"/>
</dbReference>
<dbReference type="Gene3D" id="3.20.20.380">
    <property type="entry name" value="Copper homeostasis (CutC) domain"/>
    <property type="match status" value="1"/>
</dbReference>
<evidence type="ECO:0000256" key="2">
    <source>
        <dbReference type="ARBA" id="ARBA00019014"/>
    </source>
</evidence>
<dbReference type="EMBL" id="CAICTM010002014">
    <property type="protein sequence ID" value="CAB9527551.1"/>
    <property type="molecule type" value="Genomic_DNA"/>
</dbReference>
<dbReference type="OrthoDB" id="7392499at2759"/>
<comment type="similarity">
    <text evidence="1">Belongs to the CutC family.</text>
</comment>
<evidence type="ECO:0000313" key="4">
    <source>
        <dbReference type="Proteomes" id="UP001153069"/>
    </source>
</evidence>
<sequence length="253" mass="27480">MTEIEVCIDSVEGAKAASRYGATRVELCANLNEGGTTPSAGMIAMVREALATTRTTELYVMIRPRGGNFVYSQDELSVMKRDIQMSRQLGADGVVLGCLTEGATTCIDVPVTKSLVQLAHPLSVTFHRAFDWTNNPTSMEVTLEAVIQTGAKRILTSGLAPSVEQGTATLKKLTKLAEGRIAIMAGCGVRPDHVKLLVQTTNVQAVHFTARRKVLSRQEFNNIPMGASAEDDIQYEVDHEKMEAIRQALQELS</sequence>
<dbReference type="PANTHER" id="PTHR12598:SF0">
    <property type="entry name" value="COPPER HOMEOSTASIS PROTEIN CUTC HOMOLOG"/>
    <property type="match status" value="1"/>
</dbReference>
<gene>
    <name evidence="3" type="ORF">SEMRO_2016_G311160.1</name>
</gene>
<protein>
    <recommendedName>
        <fullName evidence="2">Copper homeostasis protein cutC homolog</fullName>
    </recommendedName>
</protein>
<dbReference type="SUPFAM" id="SSF110395">
    <property type="entry name" value="CutC-like"/>
    <property type="match status" value="1"/>
</dbReference>
<accession>A0A9N8EXW2</accession>
<dbReference type="PANTHER" id="PTHR12598">
    <property type="entry name" value="COPPER HOMEOSTASIS PROTEIN CUTC"/>
    <property type="match status" value="1"/>
</dbReference>
<dbReference type="InterPro" id="IPR036822">
    <property type="entry name" value="CutC-like_dom_sf"/>
</dbReference>
<evidence type="ECO:0000313" key="3">
    <source>
        <dbReference type="EMBL" id="CAB9527551.1"/>
    </source>
</evidence>
<dbReference type="Pfam" id="PF03932">
    <property type="entry name" value="CutC"/>
    <property type="match status" value="1"/>
</dbReference>
<dbReference type="AlphaFoldDB" id="A0A9N8EXW2"/>
<dbReference type="InterPro" id="IPR005627">
    <property type="entry name" value="CutC-like"/>
</dbReference>
<keyword evidence="4" id="KW-1185">Reference proteome</keyword>
<comment type="caution">
    <text evidence="3">The sequence shown here is derived from an EMBL/GenBank/DDBJ whole genome shotgun (WGS) entry which is preliminary data.</text>
</comment>
<organism evidence="3 4">
    <name type="scientific">Seminavis robusta</name>
    <dbReference type="NCBI Taxonomy" id="568900"/>
    <lineage>
        <taxon>Eukaryota</taxon>
        <taxon>Sar</taxon>
        <taxon>Stramenopiles</taxon>
        <taxon>Ochrophyta</taxon>
        <taxon>Bacillariophyta</taxon>
        <taxon>Bacillariophyceae</taxon>
        <taxon>Bacillariophycidae</taxon>
        <taxon>Naviculales</taxon>
        <taxon>Naviculaceae</taxon>
        <taxon>Seminavis</taxon>
    </lineage>
</organism>
<dbReference type="HAMAP" id="MF_00795">
    <property type="entry name" value="CutC"/>
    <property type="match status" value="1"/>
</dbReference>